<dbReference type="Proteomes" id="UP001142400">
    <property type="component" value="Unassembled WGS sequence"/>
</dbReference>
<dbReference type="PROSITE" id="PS51175">
    <property type="entry name" value="CBM6"/>
    <property type="match status" value="1"/>
</dbReference>
<name>A0A9X2LTG7_STRMQ</name>
<dbReference type="PANTHER" id="PTHR30383:SF5">
    <property type="entry name" value="SGNH HYDROLASE-TYPE ESTERASE DOMAIN-CONTAINING PROTEIN"/>
    <property type="match status" value="1"/>
</dbReference>
<reference evidence="3" key="1">
    <citation type="submission" date="2022-06" db="EMBL/GenBank/DDBJ databases">
        <title>WGS of actinobacteria.</title>
        <authorList>
            <person name="Thawai C."/>
        </authorList>
    </citation>
    <scope>NUCLEOTIDE SEQUENCE</scope>
    <source>
        <strain evidence="3">DSM 42010</strain>
    </source>
</reference>
<dbReference type="Gene3D" id="2.60.120.260">
    <property type="entry name" value="Galactose-binding domain-like"/>
    <property type="match status" value="1"/>
</dbReference>
<dbReference type="SUPFAM" id="SSF49785">
    <property type="entry name" value="Galactose-binding domain-like"/>
    <property type="match status" value="1"/>
</dbReference>
<dbReference type="RefSeq" id="WP_257631266.1">
    <property type="nucleotide sequence ID" value="NZ_JANIIC010000012.1"/>
</dbReference>
<dbReference type="InterPro" id="IPR051532">
    <property type="entry name" value="Ester_Hydrolysis_Enzymes"/>
</dbReference>
<keyword evidence="1" id="KW-0732">Signal</keyword>
<evidence type="ECO:0000256" key="1">
    <source>
        <dbReference type="SAM" id="SignalP"/>
    </source>
</evidence>
<dbReference type="Pfam" id="PF13472">
    <property type="entry name" value="Lipase_GDSL_2"/>
    <property type="match status" value="1"/>
</dbReference>
<keyword evidence="4" id="KW-1185">Reference proteome</keyword>
<dbReference type="InterPro" id="IPR008979">
    <property type="entry name" value="Galactose-bd-like_sf"/>
</dbReference>
<evidence type="ECO:0000259" key="2">
    <source>
        <dbReference type="PROSITE" id="PS51175"/>
    </source>
</evidence>
<dbReference type="PANTHER" id="PTHR30383">
    <property type="entry name" value="THIOESTERASE 1/PROTEASE 1/LYSOPHOSPHOLIPASE L1"/>
    <property type="match status" value="1"/>
</dbReference>
<dbReference type="CDD" id="cd01833">
    <property type="entry name" value="XynB_like"/>
    <property type="match status" value="1"/>
</dbReference>
<dbReference type="AlphaFoldDB" id="A0A9X2LTG7"/>
<protein>
    <submittedName>
        <fullName evidence="3">GDSL-type esterase/lipase family protein</fullName>
    </submittedName>
</protein>
<dbReference type="InterPro" id="IPR013830">
    <property type="entry name" value="SGNH_hydro"/>
</dbReference>
<organism evidence="3 4">
    <name type="scientific">Streptomyces malaysiensis subsp. samsunensis</name>
    <dbReference type="NCBI Taxonomy" id="459658"/>
    <lineage>
        <taxon>Bacteria</taxon>
        <taxon>Bacillati</taxon>
        <taxon>Actinomycetota</taxon>
        <taxon>Actinomycetes</taxon>
        <taxon>Kitasatosporales</taxon>
        <taxon>Streptomycetaceae</taxon>
        <taxon>Streptomyces</taxon>
        <taxon>Streptomyces violaceusniger group</taxon>
    </lineage>
</organism>
<feature type="domain" description="CBM6" evidence="2">
    <location>
        <begin position="246"/>
        <end position="368"/>
    </location>
</feature>
<dbReference type="GO" id="GO:0004622">
    <property type="term" value="F:phosphatidylcholine lysophospholipase activity"/>
    <property type="evidence" value="ECO:0007669"/>
    <property type="project" value="TreeGrafter"/>
</dbReference>
<evidence type="ECO:0000313" key="3">
    <source>
        <dbReference type="EMBL" id="MCQ8830060.1"/>
    </source>
</evidence>
<feature type="signal peptide" evidence="1">
    <location>
        <begin position="1"/>
        <end position="26"/>
    </location>
</feature>
<dbReference type="Gene3D" id="3.40.50.1110">
    <property type="entry name" value="SGNH hydrolase"/>
    <property type="match status" value="1"/>
</dbReference>
<dbReference type="EMBL" id="JANIIC010000012">
    <property type="protein sequence ID" value="MCQ8830060.1"/>
    <property type="molecule type" value="Genomic_DNA"/>
</dbReference>
<gene>
    <name evidence="3" type="ORF">NQU54_13475</name>
</gene>
<sequence length="377" mass="39451">MSPGAVLAALCLLAATLLLGAGQAYAAPAGADQQVRLGTPSGGESDGGVRIMPLGDSITDGFNVPGGYRSDLWQYLVADGHADDFVGSQSNGPARLGDHDHEGHPGWRIDEIDAHAADWVRVTSPRTVLLHIGTNDMVQNHDPAGAPARLSTLLTHITDAAPTADVLVSDLVPLADPVLESRAAQYNAAVPGVVSALAAQGRHVHFVAMHSALTTADLADGVHPTAGGYSKMAARWYSALVSSPVTRWEAENSAYASVHDADLLSSPTASGGVKAGHIDNADSYLQYVITAPYTGVYRMYVRAGNGMGSTCTHLLTVDDAPAVTVAYPSYGWEEWSMTGVDVHLRQGANTLRFAKGTCYAEIDAIDFATLGAPTPWI</sequence>
<dbReference type="SUPFAM" id="SSF52266">
    <property type="entry name" value="SGNH hydrolase"/>
    <property type="match status" value="1"/>
</dbReference>
<dbReference type="GO" id="GO:0030246">
    <property type="term" value="F:carbohydrate binding"/>
    <property type="evidence" value="ECO:0007669"/>
    <property type="project" value="InterPro"/>
</dbReference>
<dbReference type="InterPro" id="IPR036514">
    <property type="entry name" value="SGNH_hydro_sf"/>
</dbReference>
<evidence type="ECO:0000313" key="4">
    <source>
        <dbReference type="Proteomes" id="UP001142400"/>
    </source>
</evidence>
<dbReference type="InterPro" id="IPR005084">
    <property type="entry name" value="CBM6"/>
</dbReference>
<comment type="caution">
    <text evidence="3">The sequence shown here is derived from an EMBL/GenBank/DDBJ whole genome shotgun (WGS) entry which is preliminary data.</text>
</comment>
<proteinExistence type="predicted"/>
<feature type="chain" id="PRO_5040873614" evidence="1">
    <location>
        <begin position="27"/>
        <end position="377"/>
    </location>
</feature>
<accession>A0A9X2LTG7</accession>